<organism evidence="3 4">
    <name type="scientific">Linum trigynum</name>
    <dbReference type="NCBI Taxonomy" id="586398"/>
    <lineage>
        <taxon>Eukaryota</taxon>
        <taxon>Viridiplantae</taxon>
        <taxon>Streptophyta</taxon>
        <taxon>Embryophyta</taxon>
        <taxon>Tracheophyta</taxon>
        <taxon>Spermatophyta</taxon>
        <taxon>Magnoliopsida</taxon>
        <taxon>eudicotyledons</taxon>
        <taxon>Gunneridae</taxon>
        <taxon>Pentapetalae</taxon>
        <taxon>rosids</taxon>
        <taxon>fabids</taxon>
        <taxon>Malpighiales</taxon>
        <taxon>Linaceae</taxon>
        <taxon>Linum</taxon>
    </lineage>
</organism>
<reference evidence="3 4" key="1">
    <citation type="submission" date="2024-04" db="EMBL/GenBank/DDBJ databases">
        <authorList>
            <person name="Fracassetti M."/>
        </authorList>
    </citation>
    <scope>NUCLEOTIDE SEQUENCE [LARGE SCALE GENOMIC DNA]</scope>
</reference>
<protein>
    <recommendedName>
        <fullName evidence="5">Transmembrane protein</fullName>
    </recommendedName>
</protein>
<evidence type="ECO:0000256" key="2">
    <source>
        <dbReference type="SAM" id="SignalP"/>
    </source>
</evidence>
<gene>
    <name evidence="3" type="ORF">LTRI10_LOCUS15565</name>
</gene>
<feature type="signal peptide" evidence="2">
    <location>
        <begin position="1"/>
        <end position="27"/>
    </location>
</feature>
<dbReference type="AlphaFoldDB" id="A0AAV2DJ76"/>
<dbReference type="Proteomes" id="UP001497516">
    <property type="component" value="Chromosome 3"/>
</dbReference>
<feature type="compositionally biased region" description="Pro residues" evidence="1">
    <location>
        <begin position="65"/>
        <end position="76"/>
    </location>
</feature>
<keyword evidence="4" id="KW-1185">Reference proteome</keyword>
<keyword evidence="2" id="KW-0732">Signal</keyword>
<feature type="region of interest" description="Disordered" evidence="1">
    <location>
        <begin position="55"/>
        <end position="76"/>
    </location>
</feature>
<feature type="chain" id="PRO_5043516899" description="Transmembrane protein" evidence="2">
    <location>
        <begin position="28"/>
        <end position="76"/>
    </location>
</feature>
<evidence type="ECO:0000313" key="4">
    <source>
        <dbReference type="Proteomes" id="UP001497516"/>
    </source>
</evidence>
<evidence type="ECO:0000256" key="1">
    <source>
        <dbReference type="SAM" id="MobiDB-lite"/>
    </source>
</evidence>
<name>A0AAV2DJ76_9ROSI</name>
<evidence type="ECO:0008006" key="5">
    <source>
        <dbReference type="Google" id="ProtNLM"/>
    </source>
</evidence>
<evidence type="ECO:0000313" key="3">
    <source>
        <dbReference type="EMBL" id="CAL1373645.1"/>
    </source>
</evidence>
<dbReference type="EMBL" id="OZ034816">
    <property type="protein sequence ID" value="CAL1373645.1"/>
    <property type="molecule type" value="Genomic_DNA"/>
</dbReference>
<sequence length="76" mass="8094">MATTHSKLIIIVFLLLLISTNPPISMAAAAADHLANPQMRKLLLQMDLVLDYEKDPGANTKHLPGPKPPTKPGVGG</sequence>
<proteinExistence type="predicted"/>
<accession>A0AAV2DJ76</accession>